<evidence type="ECO:0000313" key="1">
    <source>
        <dbReference type="EMBL" id="CEM14477.1"/>
    </source>
</evidence>
<dbReference type="VEuPathDB" id="CryptoDB:Cvel_17500"/>
<protein>
    <submittedName>
        <fullName evidence="1">Uncharacterized protein</fullName>
    </submittedName>
</protein>
<name>A0A0G4FKJ7_9ALVE</name>
<dbReference type="EMBL" id="CDMZ01000443">
    <property type="protein sequence ID" value="CEM14477.1"/>
    <property type="molecule type" value="Genomic_DNA"/>
</dbReference>
<proteinExistence type="predicted"/>
<organism evidence="1">
    <name type="scientific">Chromera velia CCMP2878</name>
    <dbReference type="NCBI Taxonomy" id="1169474"/>
    <lineage>
        <taxon>Eukaryota</taxon>
        <taxon>Sar</taxon>
        <taxon>Alveolata</taxon>
        <taxon>Colpodellida</taxon>
        <taxon>Chromeraceae</taxon>
        <taxon>Chromera</taxon>
    </lineage>
</organism>
<gene>
    <name evidence="1" type="ORF">Cvel_17500</name>
</gene>
<accession>A0A0G4FKJ7</accession>
<dbReference type="AlphaFoldDB" id="A0A0G4FKJ7"/>
<sequence length="179" mass="19792">MARSPVEYLSKWGKHSSGRRVEMERIRRERGSVCVSAEVPLESVLPSGSSIAATPEGDPAVLLMLAVTSVLSVVAWRIWDQEIVPQKRAELARSKRDGEVRSYLDQLETAEGGERSVERWFFSDWLSRDKGDEKKKKPAAVPFLKKAKWNSGDNPLVVTTGVTLLTIAVSTLAKEIGGK</sequence>
<reference evidence="1" key="1">
    <citation type="submission" date="2014-11" db="EMBL/GenBank/DDBJ databases">
        <authorList>
            <person name="Otto D Thomas"/>
            <person name="Naeem Raeece"/>
        </authorList>
    </citation>
    <scope>NUCLEOTIDE SEQUENCE</scope>
</reference>